<dbReference type="InterPro" id="IPR011990">
    <property type="entry name" value="TPR-like_helical_dom_sf"/>
</dbReference>
<dbReference type="SMART" id="SM00331">
    <property type="entry name" value="PP2C_SIG"/>
    <property type="match status" value="1"/>
</dbReference>
<dbReference type="PROSITE" id="PS50885">
    <property type="entry name" value="HAMP"/>
    <property type="match status" value="1"/>
</dbReference>
<dbReference type="Proteomes" id="UP000245263">
    <property type="component" value="Chromosome 1"/>
</dbReference>
<protein>
    <recommendedName>
        <fullName evidence="3">HAMP domain-containing protein</fullName>
    </recommendedName>
</protein>
<dbReference type="Pfam" id="PF07228">
    <property type="entry name" value="SpoIIE"/>
    <property type="match status" value="1"/>
</dbReference>
<gene>
    <name evidence="4" type="ORF">LPTSP3_g29640</name>
</gene>
<dbReference type="EMBL" id="AP025028">
    <property type="protein sequence ID" value="BDA80034.1"/>
    <property type="molecule type" value="Genomic_DNA"/>
</dbReference>
<dbReference type="InterPro" id="IPR003660">
    <property type="entry name" value="HAMP_dom"/>
</dbReference>
<dbReference type="InterPro" id="IPR052016">
    <property type="entry name" value="Bact_Sigma-Reg"/>
</dbReference>
<sequence length="758" mass="86989">MNSKKLFWELTLKLETFTHTVPVPFAVYYAIITQKMETEKWMIFVALCLFFATGIGILGTFWRYFMIRRLFRKIEKIKVPDDSSNIQYTFQDQDYAKKVKLYIFKYPLIEAGFIVFRWFAGVIPIVTLYTYLVEYTPSVVRSGIFTIAMIPPISFVTYYFITENSLRPLFDLPQIRNIEIKPNEIPKFDYFKRIVLAFFSLAALPVSVLSYLLYSIVKGETMVEEPLIPIVIVSCIFIVPLIVCSYIVAMTVKQGISETSKSLAELAKGNFSVVVTPTSGDDFGQQAFYLNNIIQKLKGMYEEIKILNEGLEEKVTARTEELNSTLQEVRKLKYQQDGDYFLTYLLLNPLTIKEIKSDLIHVDFLLKQKKNFEFKEKEYEIGGDLNVSHSIYLQNKKYLLFVNADAMGKSMQGAGGALVFGAVFQSIVQRTKNNSSFQTISPDLWIRNSFQEMHRIFEAFDGTMLISLVMGLIEEETGLLYFINAEHPWPVLYRDGKASFIKSEVSYQKLGTLGAETFSQVKTFQLLNGDVVIAGSDGKDDILTAGGPDGKDWEVNLDEDFILRIIEEGKADLNQMIEIILSKGEIIDDLSLIRIGYSHEAQKKNPISSEAKLGFKKAKKLYSKGNFSESIEVLLGLIESEPNANERLQKDLSKLYYQIGNFKKAMEHMEIYLISHPEDDDFLYFASKLFKKTNQLPRAIELAEKIRIRSPKKTNYLVHLFHLYLKTGERSQALEILKNLELLQYPKEDLTILAGYLK</sequence>
<proteinExistence type="predicted"/>
<feature type="transmembrane region" description="Helical" evidence="2">
    <location>
        <begin position="226"/>
        <end position="249"/>
    </location>
</feature>
<feature type="transmembrane region" description="Helical" evidence="2">
    <location>
        <begin position="12"/>
        <end position="31"/>
    </location>
</feature>
<dbReference type="RefSeq" id="WP_109021204.1">
    <property type="nucleotide sequence ID" value="NZ_AP025028.1"/>
</dbReference>
<dbReference type="Gene3D" id="6.10.340.10">
    <property type="match status" value="1"/>
</dbReference>
<keyword evidence="5" id="KW-1185">Reference proteome</keyword>
<feature type="transmembrane region" description="Helical" evidence="2">
    <location>
        <begin position="43"/>
        <end position="65"/>
    </location>
</feature>
<organism evidence="4 5">
    <name type="scientific">Leptospira kobayashii</name>
    <dbReference type="NCBI Taxonomy" id="1917830"/>
    <lineage>
        <taxon>Bacteria</taxon>
        <taxon>Pseudomonadati</taxon>
        <taxon>Spirochaetota</taxon>
        <taxon>Spirochaetia</taxon>
        <taxon>Leptospirales</taxon>
        <taxon>Leptospiraceae</taxon>
        <taxon>Leptospira</taxon>
    </lineage>
</organism>
<dbReference type="SUPFAM" id="SSF48452">
    <property type="entry name" value="TPR-like"/>
    <property type="match status" value="1"/>
</dbReference>
<feature type="transmembrane region" description="Helical" evidence="2">
    <location>
        <begin position="108"/>
        <end position="132"/>
    </location>
</feature>
<feature type="domain" description="HAMP" evidence="3">
    <location>
        <begin position="250"/>
        <end position="302"/>
    </location>
</feature>
<dbReference type="InterPro" id="IPR001932">
    <property type="entry name" value="PPM-type_phosphatase-like_dom"/>
</dbReference>
<dbReference type="PANTHER" id="PTHR43156:SF2">
    <property type="entry name" value="STAGE II SPORULATION PROTEIN E"/>
    <property type="match status" value="1"/>
</dbReference>
<feature type="transmembrane region" description="Helical" evidence="2">
    <location>
        <begin position="144"/>
        <end position="161"/>
    </location>
</feature>
<keyword evidence="2" id="KW-1133">Transmembrane helix</keyword>
<keyword evidence="2" id="KW-0812">Transmembrane</keyword>
<evidence type="ECO:0000313" key="5">
    <source>
        <dbReference type="Proteomes" id="UP000245263"/>
    </source>
</evidence>
<dbReference type="Gene3D" id="3.60.40.10">
    <property type="entry name" value="PPM-type phosphatase domain"/>
    <property type="match status" value="1"/>
</dbReference>
<name>A0ABN6KHL0_9LEPT</name>
<evidence type="ECO:0000259" key="3">
    <source>
        <dbReference type="PROSITE" id="PS50885"/>
    </source>
</evidence>
<accession>A0ABN6KHL0</accession>
<evidence type="ECO:0000256" key="2">
    <source>
        <dbReference type="SAM" id="Phobius"/>
    </source>
</evidence>
<evidence type="ECO:0000256" key="1">
    <source>
        <dbReference type="ARBA" id="ARBA00022801"/>
    </source>
</evidence>
<dbReference type="Gene3D" id="1.25.40.10">
    <property type="entry name" value="Tetratricopeptide repeat domain"/>
    <property type="match status" value="1"/>
</dbReference>
<keyword evidence="1" id="KW-0378">Hydrolase</keyword>
<keyword evidence="2" id="KW-0472">Membrane</keyword>
<feature type="transmembrane region" description="Helical" evidence="2">
    <location>
        <begin position="194"/>
        <end position="214"/>
    </location>
</feature>
<dbReference type="PANTHER" id="PTHR43156">
    <property type="entry name" value="STAGE II SPORULATION PROTEIN E-RELATED"/>
    <property type="match status" value="1"/>
</dbReference>
<dbReference type="InterPro" id="IPR036457">
    <property type="entry name" value="PPM-type-like_dom_sf"/>
</dbReference>
<reference evidence="4 5" key="1">
    <citation type="submission" date="2021-08" db="EMBL/GenBank/DDBJ databases">
        <title>Complete genome sequence of Leptospira kobayashii strain E30.</title>
        <authorList>
            <person name="Nakao R."/>
            <person name="Nakamura S."/>
            <person name="Masuzawa T."/>
            <person name="Koizumi N."/>
        </authorList>
    </citation>
    <scope>NUCLEOTIDE SEQUENCE [LARGE SCALE GENOMIC DNA]</scope>
    <source>
        <strain evidence="4 5">E30</strain>
    </source>
</reference>
<evidence type="ECO:0000313" key="4">
    <source>
        <dbReference type="EMBL" id="BDA80034.1"/>
    </source>
</evidence>